<organism evidence="2 3">
    <name type="scientific">Heterodermia speciosa</name>
    <dbReference type="NCBI Taxonomy" id="116794"/>
    <lineage>
        <taxon>Eukaryota</taxon>
        <taxon>Fungi</taxon>
        <taxon>Dikarya</taxon>
        <taxon>Ascomycota</taxon>
        <taxon>Pezizomycotina</taxon>
        <taxon>Lecanoromycetes</taxon>
        <taxon>OSLEUM clade</taxon>
        <taxon>Lecanoromycetidae</taxon>
        <taxon>Caliciales</taxon>
        <taxon>Physciaceae</taxon>
        <taxon>Heterodermia</taxon>
    </lineage>
</organism>
<dbReference type="EMBL" id="CAJPDS010000096">
    <property type="protein sequence ID" value="CAF9936912.1"/>
    <property type="molecule type" value="Genomic_DNA"/>
</dbReference>
<sequence>MEQTSVTDEPALFAISPVCDQIDIFAVNSSQTNLLQKTFSDGTWSNWKQHGGLTFKSAPTAVIPDPGTLDLLVTDASNTLYHRHYNGSVWTPTDSWFTLTDSVTAVGSAISQWAGRIDVYSRKLGNNETISLYNTERNSRRWFTLYYGGFIAKGPPVAIVTGRYTMDYFLLGTDNRIWHNHDSMGHHSGLSSIGDQTFVSNPSVVSISQGRVDIFAIASDRSAMHNSFQHVTNETDGVWTGWERLKGSFDSPLSAVATKETNTIHVFGLSSNGALWHREGNGSVWPGNWQSHGGSFLNVPVAVSSCRDTIDVFGVGGDAALWHQRRGSTGAWTPGLNKWESLQGSIRV</sequence>
<dbReference type="Gene3D" id="2.120.10.70">
    <property type="entry name" value="Fucose-specific lectin"/>
    <property type="match status" value="2"/>
</dbReference>
<dbReference type="OrthoDB" id="406838at2759"/>
<evidence type="ECO:0000259" key="1">
    <source>
        <dbReference type="Pfam" id="PF26607"/>
    </source>
</evidence>
<accession>A0A8H3G534</accession>
<evidence type="ECO:0000313" key="3">
    <source>
        <dbReference type="Proteomes" id="UP000664521"/>
    </source>
</evidence>
<keyword evidence="3" id="KW-1185">Reference proteome</keyword>
<feature type="domain" description="PLL-like beta propeller" evidence="1">
    <location>
        <begin position="142"/>
        <end position="346"/>
    </location>
</feature>
<dbReference type="SUPFAM" id="SSF89372">
    <property type="entry name" value="Fucose-specific lectin"/>
    <property type="match status" value="2"/>
</dbReference>
<dbReference type="Proteomes" id="UP000664521">
    <property type="component" value="Unassembled WGS sequence"/>
</dbReference>
<dbReference type="InterPro" id="IPR058502">
    <property type="entry name" value="PLL-like_beta-prop"/>
</dbReference>
<proteinExistence type="predicted"/>
<dbReference type="AlphaFoldDB" id="A0A8H3G534"/>
<comment type="caution">
    <text evidence="2">The sequence shown here is derived from an EMBL/GenBank/DDBJ whole genome shotgun (WGS) entry which is preliminary data.</text>
</comment>
<feature type="domain" description="PLL-like beta propeller" evidence="1">
    <location>
        <begin position="5"/>
        <end position="136"/>
    </location>
</feature>
<dbReference type="Pfam" id="PF26607">
    <property type="entry name" value="DUF8189"/>
    <property type="match status" value="2"/>
</dbReference>
<gene>
    <name evidence="2" type="ORF">HETSPECPRED_010496</name>
</gene>
<protein>
    <recommendedName>
        <fullName evidence="1">PLL-like beta propeller domain-containing protein</fullName>
    </recommendedName>
</protein>
<name>A0A8H3G534_9LECA</name>
<evidence type="ECO:0000313" key="2">
    <source>
        <dbReference type="EMBL" id="CAF9936912.1"/>
    </source>
</evidence>
<reference evidence="2" key="1">
    <citation type="submission" date="2021-03" db="EMBL/GenBank/DDBJ databases">
        <authorList>
            <person name="Tagirdzhanova G."/>
        </authorList>
    </citation>
    <scope>NUCLEOTIDE SEQUENCE</scope>
</reference>